<evidence type="ECO:0000313" key="7">
    <source>
        <dbReference type="Proteomes" id="UP000032679"/>
    </source>
</evidence>
<protein>
    <recommendedName>
        <fullName evidence="5">Glutathione peroxidase</fullName>
    </recommendedName>
</protein>
<dbReference type="InterPro" id="IPR000889">
    <property type="entry name" value="Glutathione_peroxidase"/>
</dbReference>
<proteinExistence type="inferred from homology"/>
<sequence length="165" mass="18272">MSQTATTAFDFSLTGLDGRTIDLDAYRGRPILIANTASECGFTSQYEGLQSVWTRWRDSGLVVIAVPSNDFGQQEPGDAEQIGRVCYNNYGVSFPVAAKSPVKGAHAIPLFSWLARQGGFLARPRWNFYKYIIGRDGTLATWFSSISRPDSERVQSAVMRVVLDH</sequence>
<name>A0A0D6MJT7_9PROT</name>
<dbReference type="Pfam" id="PF00255">
    <property type="entry name" value="GSHPx"/>
    <property type="match status" value="1"/>
</dbReference>
<keyword evidence="7" id="KW-1185">Reference proteome</keyword>
<dbReference type="Gene3D" id="3.40.30.10">
    <property type="entry name" value="Glutaredoxin"/>
    <property type="match status" value="1"/>
</dbReference>
<dbReference type="InterPro" id="IPR029759">
    <property type="entry name" value="GPX_AS"/>
</dbReference>
<gene>
    <name evidence="6" type="ORF">Tasa_012_100</name>
</gene>
<dbReference type="STRING" id="1231623.Tasa_012_100"/>
<dbReference type="PANTHER" id="PTHR11592:SF44">
    <property type="entry name" value="GLUTATHIONE PEROXIDASE"/>
    <property type="match status" value="1"/>
</dbReference>
<evidence type="ECO:0000256" key="1">
    <source>
        <dbReference type="ARBA" id="ARBA00006926"/>
    </source>
</evidence>
<dbReference type="OrthoDB" id="9785502at2"/>
<evidence type="ECO:0000256" key="2">
    <source>
        <dbReference type="ARBA" id="ARBA00022559"/>
    </source>
</evidence>
<evidence type="ECO:0000256" key="3">
    <source>
        <dbReference type="ARBA" id="ARBA00023002"/>
    </source>
</evidence>
<dbReference type="PROSITE" id="PS00460">
    <property type="entry name" value="GLUTATHIONE_PEROXID_1"/>
    <property type="match status" value="1"/>
</dbReference>
<keyword evidence="3 5" id="KW-0560">Oxidoreductase</keyword>
<evidence type="ECO:0000256" key="5">
    <source>
        <dbReference type="RuleBase" id="RU000499"/>
    </source>
</evidence>
<dbReference type="PRINTS" id="PR01011">
    <property type="entry name" value="GLUTPROXDASE"/>
</dbReference>
<dbReference type="PIRSF" id="PIRSF000303">
    <property type="entry name" value="Glutathion_perox"/>
    <property type="match status" value="1"/>
</dbReference>
<dbReference type="AlphaFoldDB" id="A0A0D6MJT7"/>
<dbReference type="Proteomes" id="UP000032679">
    <property type="component" value="Unassembled WGS sequence"/>
</dbReference>
<dbReference type="InterPro" id="IPR036249">
    <property type="entry name" value="Thioredoxin-like_sf"/>
</dbReference>
<feature type="active site" evidence="4">
    <location>
        <position position="40"/>
    </location>
</feature>
<dbReference type="CDD" id="cd00340">
    <property type="entry name" value="GSH_Peroxidase"/>
    <property type="match status" value="1"/>
</dbReference>
<comment type="similarity">
    <text evidence="1 5">Belongs to the glutathione peroxidase family.</text>
</comment>
<evidence type="ECO:0000313" key="6">
    <source>
        <dbReference type="EMBL" id="GAN53924.1"/>
    </source>
</evidence>
<organism evidence="6 7">
    <name type="scientific">Tanticharoenia sakaeratensis NBRC 103193</name>
    <dbReference type="NCBI Taxonomy" id="1231623"/>
    <lineage>
        <taxon>Bacteria</taxon>
        <taxon>Pseudomonadati</taxon>
        <taxon>Pseudomonadota</taxon>
        <taxon>Alphaproteobacteria</taxon>
        <taxon>Acetobacterales</taxon>
        <taxon>Acetobacteraceae</taxon>
        <taxon>Tanticharoenia</taxon>
    </lineage>
</organism>
<comment type="caution">
    <text evidence="6">The sequence shown here is derived from an EMBL/GenBank/DDBJ whole genome shotgun (WGS) entry which is preliminary data.</text>
</comment>
<accession>A0A0D6MJT7</accession>
<dbReference type="SUPFAM" id="SSF52833">
    <property type="entry name" value="Thioredoxin-like"/>
    <property type="match status" value="1"/>
</dbReference>
<dbReference type="GO" id="GO:0034599">
    <property type="term" value="P:cellular response to oxidative stress"/>
    <property type="evidence" value="ECO:0007669"/>
    <property type="project" value="TreeGrafter"/>
</dbReference>
<reference evidence="6 7" key="1">
    <citation type="submission" date="2012-10" db="EMBL/GenBank/DDBJ databases">
        <title>Genome sequencing of Tanticharoenia sakaeratensis NBRC 103193.</title>
        <authorList>
            <person name="Azuma Y."/>
            <person name="Hadano H."/>
            <person name="Hirakawa H."/>
            <person name="Matsushita K."/>
        </authorList>
    </citation>
    <scope>NUCLEOTIDE SEQUENCE [LARGE SCALE GENOMIC DNA]</scope>
    <source>
        <strain evidence="6 7">NBRC 103193</strain>
    </source>
</reference>
<evidence type="ECO:0000256" key="4">
    <source>
        <dbReference type="PIRSR" id="PIRSR000303-1"/>
    </source>
</evidence>
<dbReference type="PROSITE" id="PS51355">
    <property type="entry name" value="GLUTATHIONE_PEROXID_3"/>
    <property type="match status" value="1"/>
</dbReference>
<dbReference type="EMBL" id="BALE01000012">
    <property type="protein sequence ID" value="GAN53924.1"/>
    <property type="molecule type" value="Genomic_DNA"/>
</dbReference>
<dbReference type="GO" id="GO:0004601">
    <property type="term" value="F:peroxidase activity"/>
    <property type="evidence" value="ECO:0007669"/>
    <property type="project" value="UniProtKB-KW"/>
</dbReference>
<keyword evidence="2 5" id="KW-0575">Peroxidase</keyword>
<dbReference type="PANTHER" id="PTHR11592">
    <property type="entry name" value="GLUTATHIONE PEROXIDASE"/>
    <property type="match status" value="1"/>
</dbReference>